<dbReference type="VEuPathDB" id="TriTrypDB:TcIL3000_8_3240"/>
<feature type="compositionally biased region" description="Basic and acidic residues" evidence="1">
    <location>
        <begin position="132"/>
        <end position="152"/>
    </location>
</feature>
<sequence>MSDKECGALRKSSALFLNDTDQFVFDFGGPPVARETSPASSASHRSGSPVASDHGHSRAEGKAGSVDSSDKAGSVASKTGKISQVVPLDANAVRRCFDRALEASHRILIDKVPLDDAIEQFQFGLRRYVEVAHSRSDKRQRSELPGSRGERHDKRRRSGFSRAT</sequence>
<accession>G0URU3</accession>
<organism evidence="2">
    <name type="scientific">Trypanosoma congolense (strain IL3000)</name>
    <dbReference type="NCBI Taxonomy" id="1068625"/>
    <lineage>
        <taxon>Eukaryota</taxon>
        <taxon>Discoba</taxon>
        <taxon>Euglenozoa</taxon>
        <taxon>Kinetoplastea</taxon>
        <taxon>Metakinetoplastina</taxon>
        <taxon>Trypanosomatida</taxon>
        <taxon>Trypanosomatidae</taxon>
        <taxon>Trypanosoma</taxon>
        <taxon>Nannomonas</taxon>
    </lineage>
</organism>
<proteinExistence type="predicted"/>
<feature type="compositionally biased region" description="Basic residues" evidence="1">
    <location>
        <begin position="153"/>
        <end position="164"/>
    </location>
</feature>
<feature type="region of interest" description="Disordered" evidence="1">
    <location>
        <begin position="28"/>
        <end position="84"/>
    </location>
</feature>
<name>G0URU3_TRYCI</name>
<protein>
    <submittedName>
        <fullName evidence="2">Uncharacterized protein</fullName>
    </submittedName>
</protein>
<feature type="region of interest" description="Disordered" evidence="1">
    <location>
        <begin position="132"/>
        <end position="164"/>
    </location>
</feature>
<dbReference type="AlphaFoldDB" id="G0URU3"/>
<evidence type="ECO:0000313" key="2">
    <source>
        <dbReference type="EMBL" id="CCC92105.1"/>
    </source>
</evidence>
<dbReference type="EMBL" id="HE575321">
    <property type="protein sequence ID" value="CCC92105.1"/>
    <property type="molecule type" value="Genomic_DNA"/>
</dbReference>
<evidence type="ECO:0000256" key="1">
    <source>
        <dbReference type="SAM" id="MobiDB-lite"/>
    </source>
</evidence>
<feature type="compositionally biased region" description="Low complexity" evidence="1">
    <location>
        <begin position="37"/>
        <end position="52"/>
    </location>
</feature>
<reference evidence="2" key="1">
    <citation type="journal article" date="2012" name="Proc. Natl. Acad. Sci. U.S.A.">
        <title>Antigenic diversity is generated by distinct evolutionary mechanisms in African trypanosome species.</title>
        <authorList>
            <person name="Jackson A.P."/>
            <person name="Berry A."/>
            <person name="Aslett M."/>
            <person name="Allison H.C."/>
            <person name="Burton P."/>
            <person name="Vavrova-Anderson J."/>
            <person name="Brown R."/>
            <person name="Browne H."/>
            <person name="Corton N."/>
            <person name="Hauser H."/>
            <person name="Gamble J."/>
            <person name="Gilderthorp R."/>
            <person name="Marcello L."/>
            <person name="McQuillan J."/>
            <person name="Otto T.D."/>
            <person name="Quail M.A."/>
            <person name="Sanders M.J."/>
            <person name="van Tonder A."/>
            <person name="Ginger M.L."/>
            <person name="Field M.C."/>
            <person name="Barry J.D."/>
            <person name="Hertz-Fowler C."/>
            <person name="Berriman M."/>
        </authorList>
    </citation>
    <scope>NUCLEOTIDE SEQUENCE</scope>
    <source>
        <strain evidence="2">IL3000</strain>
    </source>
</reference>
<gene>
    <name evidence="2" type="ORF">TCIL3000_8_3240</name>
</gene>